<dbReference type="PROSITE" id="PS51257">
    <property type="entry name" value="PROKAR_LIPOPROTEIN"/>
    <property type="match status" value="1"/>
</dbReference>
<organism evidence="1 2">
    <name type="scientific">Bos mutus</name>
    <name type="common">wild yak</name>
    <dbReference type="NCBI Taxonomy" id="72004"/>
    <lineage>
        <taxon>Eukaryota</taxon>
        <taxon>Metazoa</taxon>
        <taxon>Chordata</taxon>
        <taxon>Craniata</taxon>
        <taxon>Vertebrata</taxon>
        <taxon>Euteleostomi</taxon>
        <taxon>Mammalia</taxon>
        <taxon>Eutheria</taxon>
        <taxon>Laurasiatheria</taxon>
        <taxon>Artiodactyla</taxon>
        <taxon>Ruminantia</taxon>
        <taxon>Pecora</taxon>
        <taxon>Bovidae</taxon>
        <taxon>Bovinae</taxon>
        <taxon>Bos</taxon>
    </lineage>
</organism>
<evidence type="ECO:0000313" key="2">
    <source>
        <dbReference type="Proteomes" id="UP000322234"/>
    </source>
</evidence>
<keyword evidence="2" id="KW-1185">Reference proteome</keyword>
<comment type="caution">
    <text evidence="1">The sequence shown here is derived from an EMBL/GenBank/DDBJ whole genome shotgun (WGS) entry which is preliminary data.</text>
</comment>
<dbReference type="Proteomes" id="UP000322234">
    <property type="component" value="Unassembled WGS sequence"/>
</dbReference>
<sequence length="132" mass="14618">MNKGPDILPVMVSASGVACLPDPAEAVPRSLGPRKGLNVLLRTERIGCTWTQLLTRQDVQTEELNDRPGGFKEEKEKFIVLTLFSLQYQKFILSSFPAQRALQTLSAPVLAPKQGAAPEPMVHFIEHDYSKT</sequence>
<evidence type="ECO:0000313" key="1">
    <source>
        <dbReference type="EMBL" id="MXQ88126.1"/>
    </source>
</evidence>
<dbReference type="AlphaFoldDB" id="A0A6B0RJE8"/>
<accession>A0A6B0RJE8</accession>
<reference evidence="1" key="1">
    <citation type="submission" date="2019-10" db="EMBL/GenBank/DDBJ databases">
        <title>The sequence and de novo assembly of the wild yak genome.</title>
        <authorList>
            <person name="Liu Y."/>
        </authorList>
    </citation>
    <scope>NUCLEOTIDE SEQUENCE [LARGE SCALE GENOMIC DNA]</scope>
    <source>
        <strain evidence="1">WY2019</strain>
    </source>
</reference>
<proteinExistence type="predicted"/>
<gene>
    <name evidence="1" type="ORF">E5288_WYG017048</name>
</gene>
<dbReference type="EMBL" id="VBQZ03000044">
    <property type="protein sequence ID" value="MXQ88126.1"/>
    <property type="molecule type" value="Genomic_DNA"/>
</dbReference>
<protein>
    <submittedName>
        <fullName evidence="1">Uncharacterized protein</fullName>
    </submittedName>
</protein>
<name>A0A6B0RJE8_9CETA</name>